<dbReference type="EMBL" id="LSMT01000127">
    <property type="protein sequence ID" value="PFX26380.1"/>
    <property type="molecule type" value="Genomic_DNA"/>
</dbReference>
<accession>A0A2B4SC47</accession>
<feature type="transmembrane region" description="Helical" evidence="9">
    <location>
        <begin position="6"/>
        <end position="23"/>
    </location>
</feature>
<evidence type="ECO:0000256" key="2">
    <source>
        <dbReference type="ARBA" id="ARBA00006339"/>
    </source>
</evidence>
<name>A0A2B4SC47_STYPI</name>
<keyword evidence="5 9" id="KW-1133">Transmembrane helix</keyword>
<keyword evidence="8 9" id="KW-0325">Glycoprotein</keyword>
<keyword evidence="9" id="KW-0119">Carbohydrate metabolism</keyword>
<evidence type="ECO:0000256" key="4">
    <source>
        <dbReference type="ARBA" id="ARBA00022692"/>
    </source>
</evidence>
<protein>
    <recommendedName>
        <fullName evidence="9">Carbohydrate sulfotransferase</fullName>
        <ecNumber evidence="9">2.8.2.-</ecNumber>
    </recommendedName>
</protein>
<dbReference type="GO" id="GO:0016051">
    <property type="term" value="P:carbohydrate biosynthetic process"/>
    <property type="evidence" value="ECO:0007669"/>
    <property type="project" value="InterPro"/>
</dbReference>
<organism evidence="10 11">
    <name type="scientific">Stylophora pistillata</name>
    <name type="common">Smooth cauliflower coral</name>
    <dbReference type="NCBI Taxonomy" id="50429"/>
    <lineage>
        <taxon>Eukaryota</taxon>
        <taxon>Metazoa</taxon>
        <taxon>Cnidaria</taxon>
        <taxon>Anthozoa</taxon>
        <taxon>Hexacorallia</taxon>
        <taxon>Scleractinia</taxon>
        <taxon>Astrocoeniina</taxon>
        <taxon>Pocilloporidae</taxon>
        <taxon>Stylophora</taxon>
    </lineage>
</organism>
<comment type="subcellular location">
    <subcellularLocation>
        <location evidence="1 9">Golgi apparatus membrane</location>
        <topology evidence="1 9">Single-pass type II membrane protein</topology>
    </subcellularLocation>
</comment>
<evidence type="ECO:0000313" key="11">
    <source>
        <dbReference type="Proteomes" id="UP000225706"/>
    </source>
</evidence>
<dbReference type="GO" id="GO:0000139">
    <property type="term" value="C:Golgi membrane"/>
    <property type="evidence" value="ECO:0007669"/>
    <property type="project" value="UniProtKB-SubCell"/>
</dbReference>
<dbReference type="Proteomes" id="UP000225706">
    <property type="component" value="Unassembled WGS sequence"/>
</dbReference>
<dbReference type="EC" id="2.8.2.-" evidence="9"/>
<dbReference type="PANTHER" id="PTHR12137">
    <property type="entry name" value="CARBOHYDRATE SULFOTRANSFERASE"/>
    <property type="match status" value="1"/>
</dbReference>
<dbReference type="InterPro" id="IPR005331">
    <property type="entry name" value="Sulfotransferase"/>
</dbReference>
<evidence type="ECO:0000256" key="1">
    <source>
        <dbReference type="ARBA" id="ARBA00004323"/>
    </source>
</evidence>
<dbReference type="GO" id="GO:0008146">
    <property type="term" value="F:sulfotransferase activity"/>
    <property type="evidence" value="ECO:0007669"/>
    <property type="project" value="InterPro"/>
</dbReference>
<dbReference type="Pfam" id="PF03567">
    <property type="entry name" value="Sulfotransfer_2"/>
    <property type="match status" value="1"/>
</dbReference>
<dbReference type="AlphaFoldDB" id="A0A2B4SC47"/>
<dbReference type="PANTHER" id="PTHR12137:SF54">
    <property type="entry name" value="CARBOHYDRATE SULFOTRANSFERASE"/>
    <property type="match status" value="1"/>
</dbReference>
<keyword evidence="7 9" id="KW-0472">Membrane</keyword>
<keyword evidence="3 9" id="KW-0808">Transferase</keyword>
<keyword evidence="11" id="KW-1185">Reference proteome</keyword>
<keyword evidence="6 9" id="KW-0333">Golgi apparatus</keyword>
<evidence type="ECO:0000256" key="5">
    <source>
        <dbReference type="ARBA" id="ARBA00022989"/>
    </source>
</evidence>
<comment type="similarity">
    <text evidence="2 9">Belongs to the sulfotransferase 2 family.</text>
</comment>
<dbReference type="SUPFAM" id="SSF52540">
    <property type="entry name" value="P-loop containing nucleoside triphosphate hydrolases"/>
    <property type="match status" value="1"/>
</dbReference>
<evidence type="ECO:0000256" key="6">
    <source>
        <dbReference type="ARBA" id="ARBA00023034"/>
    </source>
</evidence>
<keyword evidence="4 9" id="KW-0812">Transmembrane</keyword>
<keyword evidence="9" id="KW-0735">Signal-anchor</keyword>
<proteinExistence type="inferred from homology"/>
<evidence type="ECO:0000313" key="10">
    <source>
        <dbReference type="EMBL" id="PFX26380.1"/>
    </source>
</evidence>
<evidence type="ECO:0000256" key="8">
    <source>
        <dbReference type="ARBA" id="ARBA00023180"/>
    </source>
</evidence>
<dbReference type="InterPro" id="IPR027417">
    <property type="entry name" value="P-loop_NTPase"/>
</dbReference>
<evidence type="ECO:0000256" key="9">
    <source>
        <dbReference type="RuleBase" id="RU364020"/>
    </source>
</evidence>
<dbReference type="OrthoDB" id="2019940at2759"/>
<evidence type="ECO:0000256" key="3">
    <source>
        <dbReference type="ARBA" id="ARBA00022679"/>
    </source>
</evidence>
<gene>
    <name evidence="10" type="primary">Chst11</name>
    <name evidence="10" type="ORF">AWC38_SpisGene25766</name>
</gene>
<sequence length="319" mass="37334">MIRRRVFTSMAILGGISIIWLFIATERPRFKGLALQESSHNTSGPGQLTEAESVHFMASRQEERKRQVMAYCKKAKARVLGAKDLNHFIVDRKHRVVYCYIPKVACSRWKKIMAELVGLSGKSVHKQRFDLLSYHSKADIRYILQNYYKFLFVREPFERLLSAYRNKFTNKTDIYKKHVHKIKQSVRVRLGTNETSSAHSGEIKFHHFISYVINVHSKRGKLDEHWNHYDNLCHPCKINFDFIGQYETLTEDAPFVLHDAGVDRLVSFPPVRYTSTRDNLGHYYSKIPREDILRLKKLYRGDLEMFGYSARNSLGSIIK</sequence>
<dbReference type="InterPro" id="IPR018011">
    <property type="entry name" value="Carb_sulfotrans_8-10"/>
</dbReference>
<evidence type="ECO:0000256" key="7">
    <source>
        <dbReference type="ARBA" id="ARBA00023136"/>
    </source>
</evidence>
<reference evidence="11" key="1">
    <citation type="journal article" date="2017" name="bioRxiv">
        <title>Comparative analysis of the genomes of Stylophora pistillata and Acropora digitifera provides evidence for extensive differences between species of corals.</title>
        <authorList>
            <person name="Voolstra C.R."/>
            <person name="Li Y."/>
            <person name="Liew Y.J."/>
            <person name="Baumgarten S."/>
            <person name="Zoccola D."/>
            <person name="Flot J.-F."/>
            <person name="Tambutte S."/>
            <person name="Allemand D."/>
            <person name="Aranda M."/>
        </authorList>
    </citation>
    <scope>NUCLEOTIDE SEQUENCE [LARGE SCALE GENOMIC DNA]</scope>
</reference>
<comment type="caution">
    <text evidence="10">The sequence shown here is derived from an EMBL/GenBank/DDBJ whole genome shotgun (WGS) entry which is preliminary data.</text>
</comment>